<evidence type="ECO:0000259" key="4">
    <source>
        <dbReference type="Pfam" id="PF00303"/>
    </source>
</evidence>
<organism evidence="5">
    <name type="scientific">marine sediment metagenome</name>
    <dbReference type="NCBI Taxonomy" id="412755"/>
    <lineage>
        <taxon>unclassified sequences</taxon>
        <taxon>metagenomes</taxon>
        <taxon>ecological metagenomes</taxon>
    </lineage>
</organism>
<feature type="domain" description="Thymidylate synthase/dCMP hydroxymethylase" evidence="4">
    <location>
        <begin position="11"/>
        <end position="220"/>
    </location>
</feature>
<dbReference type="GO" id="GO:0005829">
    <property type="term" value="C:cytosol"/>
    <property type="evidence" value="ECO:0007669"/>
    <property type="project" value="TreeGrafter"/>
</dbReference>
<keyword evidence="2" id="KW-0489">Methyltransferase</keyword>
<dbReference type="InterPro" id="IPR045097">
    <property type="entry name" value="Thymidate_synth/dCMP_Mease"/>
</dbReference>
<dbReference type="PANTHER" id="PTHR11548:SF1">
    <property type="entry name" value="THYMIDYLATE SYNTHASE 1"/>
    <property type="match status" value="1"/>
</dbReference>
<accession>A0A0F9H2Q4</accession>
<dbReference type="AlphaFoldDB" id="A0A0F9H2Q4"/>
<evidence type="ECO:0000313" key="5">
    <source>
        <dbReference type="EMBL" id="KKL97246.1"/>
    </source>
</evidence>
<dbReference type="GO" id="GO:0032259">
    <property type="term" value="P:methylation"/>
    <property type="evidence" value="ECO:0007669"/>
    <property type="project" value="UniProtKB-KW"/>
</dbReference>
<dbReference type="InterPro" id="IPR023451">
    <property type="entry name" value="Thymidate_synth/dCMP_Mease_dom"/>
</dbReference>
<name>A0A0F9H2Q4_9ZZZZ</name>
<proteinExistence type="predicted"/>
<comment type="caution">
    <text evidence="5">The sequence shown here is derived from an EMBL/GenBank/DDBJ whole genome shotgun (WGS) entry which is preliminary data.</text>
</comment>
<dbReference type="InterPro" id="IPR000398">
    <property type="entry name" value="Thymidylate_synthase"/>
</dbReference>
<reference evidence="5" key="1">
    <citation type="journal article" date="2015" name="Nature">
        <title>Complex archaea that bridge the gap between prokaryotes and eukaryotes.</title>
        <authorList>
            <person name="Spang A."/>
            <person name="Saw J.H."/>
            <person name="Jorgensen S.L."/>
            <person name="Zaremba-Niedzwiedzka K."/>
            <person name="Martijn J."/>
            <person name="Lind A.E."/>
            <person name="van Eijk R."/>
            <person name="Schleper C."/>
            <person name="Guy L."/>
            <person name="Ettema T.J."/>
        </authorList>
    </citation>
    <scope>NUCLEOTIDE SEQUENCE</scope>
</reference>
<dbReference type="SUPFAM" id="SSF55831">
    <property type="entry name" value="Thymidylate synthase/dCMP hydroxymethylase"/>
    <property type="match status" value="1"/>
</dbReference>
<protein>
    <recommendedName>
        <fullName evidence="1">thymidylate synthase</fullName>
        <ecNumber evidence="1">2.1.1.45</ecNumber>
    </recommendedName>
</protein>
<evidence type="ECO:0000256" key="1">
    <source>
        <dbReference type="ARBA" id="ARBA00011947"/>
    </source>
</evidence>
<dbReference type="PANTHER" id="PTHR11548">
    <property type="entry name" value="THYMIDYLATE SYNTHASE 1"/>
    <property type="match status" value="1"/>
</dbReference>
<evidence type="ECO:0000256" key="3">
    <source>
        <dbReference type="ARBA" id="ARBA00022679"/>
    </source>
</evidence>
<dbReference type="GO" id="GO:0004799">
    <property type="term" value="F:thymidylate synthase activity"/>
    <property type="evidence" value="ECO:0007669"/>
    <property type="project" value="UniProtKB-EC"/>
</dbReference>
<dbReference type="EMBL" id="LAZR01018213">
    <property type="protein sequence ID" value="KKL97246.1"/>
    <property type="molecule type" value="Genomic_DNA"/>
</dbReference>
<dbReference type="PRINTS" id="PR00108">
    <property type="entry name" value="THYMDSNTHASE"/>
</dbReference>
<evidence type="ECO:0000256" key="2">
    <source>
        <dbReference type="ARBA" id="ARBA00022603"/>
    </source>
</evidence>
<dbReference type="GO" id="GO:0006231">
    <property type="term" value="P:dTMP biosynthetic process"/>
    <property type="evidence" value="ECO:0007669"/>
    <property type="project" value="InterPro"/>
</dbReference>
<dbReference type="Pfam" id="PF00303">
    <property type="entry name" value="Thymidylat_synt"/>
    <property type="match status" value="1"/>
</dbReference>
<sequence>MTIYATIMIHLYRKLLEDLLARGQVAIARGRPTRELLGMTLRLGDSAQNVLVHPVRNLNYRFMVAEWLWVALGRNRLADLTRYNSKMAAFSDDGLTLAGAYGPRLRPQLPYLFRALADPDSRQAVATIWTPSPPASRDLPCTLALQFLLRDRRLNLIVTMRSSDAWLGIPYDFFTMSMLQNSIAGTLGVARGFIQFNLGSSHLYEEDASKAQELLYCSPLADEQLASPALDGLPQETMASIFDETIACYGLTKEWLLYRRCLLANTSKECLEVLREANRP</sequence>
<gene>
    <name evidence="5" type="ORF">LCGC14_1836410</name>
</gene>
<dbReference type="Gene3D" id="3.30.572.10">
    <property type="entry name" value="Thymidylate synthase/dCMP hydroxymethylase domain"/>
    <property type="match status" value="1"/>
</dbReference>
<dbReference type="EC" id="2.1.1.45" evidence="1"/>
<keyword evidence="3" id="KW-0808">Transferase</keyword>
<dbReference type="InterPro" id="IPR036926">
    <property type="entry name" value="Thymidate_synth/dCMP_Mease_sf"/>
</dbReference>